<dbReference type="SUPFAM" id="SSF47954">
    <property type="entry name" value="Cyclin-like"/>
    <property type="match status" value="1"/>
</dbReference>
<feature type="compositionally biased region" description="Low complexity" evidence="1">
    <location>
        <begin position="88"/>
        <end position="106"/>
    </location>
</feature>
<evidence type="ECO:0008006" key="5">
    <source>
        <dbReference type="Google" id="ProtNLM"/>
    </source>
</evidence>
<dbReference type="AlphaFoldDB" id="A0A7S4A7M8"/>
<dbReference type="InterPro" id="IPR013922">
    <property type="entry name" value="Cyclin_PHO80-like"/>
</dbReference>
<reference evidence="2" key="1">
    <citation type="submission" date="2021-01" db="EMBL/GenBank/DDBJ databases">
        <authorList>
            <person name="Corre E."/>
            <person name="Pelletier E."/>
            <person name="Niang G."/>
            <person name="Scheremetjew M."/>
            <person name="Finn R."/>
            <person name="Kale V."/>
            <person name="Holt S."/>
            <person name="Cochrane G."/>
            <person name="Meng A."/>
            <person name="Brown T."/>
            <person name="Cohen L."/>
        </authorList>
    </citation>
    <scope>NUCLEOTIDE SEQUENCE</scope>
    <source>
        <strain evidence="2">CCMP1756</strain>
    </source>
</reference>
<evidence type="ECO:0000313" key="2">
    <source>
        <dbReference type="EMBL" id="CAE0706356.1"/>
    </source>
</evidence>
<dbReference type="Proteomes" id="UP000789595">
    <property type="component" value="Unassembled WGS sequence"/>
</dbReference>
<dbReference type="Pfam" id="PF08613">
    <property type="entry name" value="Cyclin"/>
    <property type="match status" value="1"/>
</dbReference>
<dbReference type="PANTHER" id="PTHR15615">
    <property type="match status" value="1"/>
</dbReference>
<accession>A0A7S4A7M8</accession>
<keyword evidence="4" id="KW-1185">Reference proteome</keyword>
<feature type="region of interest" description="Disordered" evidence="1">
    <location>
        <begin position="41"/>
        <end position="107"/>
    </location>
</feature>
<reference evidence="3" key="2">
    <citation type="submission" date="2021-11" db="EMBL/GenBank/DDBJ databases">
        <authorList>
            <consortium name="Genoscope - CEA"/>
            <person name="William W."/>
        </authorList>
    </citation>
    <scope>NUCLEOTIDE SEQUENCE</scope>
</reference>
<evidence type="ECO:0000313" key="3">
    <source>
        <dbReference type="EMBL" id="CAH0368112.1"/>
    </source>
</evidence>
<proteinExistence type="predicted"/>
<dbReference type="InterPro" id="IPR036915">
    <property type="entry name" value="Cyclin-like_sf"/>
</dbReference>
<dbReference type="PANTHER" id="PTHR15615:SF108">
    <property type="entry name" value="PROTEIN CNPPD1"/>
    <property type="match status" value="1"/>
</dbReference>
<dbReference type="EMBL" id="CAKKNE010000002">
    <property type="protein sequence ID" value="CAH0368112.1"/>
    <property type="molecule type" value="Genomic_DNA"/>
</dbReference>
<gene>
    <name evidence="2" type="ORF">PCAL00307_LOCUS21807</name>
    <name evidence="3" type="ORF">PECAL_2P11620</name>
</gene>
<evidence type="ECO:0000256" key="1">
    <source>
        <dbReference type="SAM" id="MobiDB-lite"/>
    </source>
</evidence>
<dbReference type="OrthoDB" id="244495at2759"/>
<evidence type="ECO:0000313" key="4">
    <source>
        <dbReference type="Proteomes" id="UP000789595"/>
    </source>
</evidence>
<sequence length="299" mass="32857">MVHETDLQALRCEERLEFWEAEATDGPVPASVVDWETEIGGWTLEGDAQAARAAIAPPAPPPEAPPAVPSPASAPSSTHSAKRRSPDDAPSAPSPKRTKTATAPAAEEGLRAIGVNANVDPRLLQQANWSEILAGIAALLEFMMRARAEVEDQPPEKTVQAFEDSVAAEPNLATIRSFLRDMAKICRYTPECNVIALILLIRFFAYQPSLKLTDRTWRRYLLTALMISQKYWDDRCLRNIDFTVAWRCALPGQTLELEAVNAMEKFFLTGIGYDLYIQPDKYTACLTEVRSIVGGGGKG</sequence>
<dbReference type="EMBL" id="HBIW01025322">
    <property type="protein sequence ID" value="CAE0706356.1"/>
    <property type="molecule type" value="Transcribed_RNA"/>
</dbReference>
<protein>
    <recommendedName>
        <fullName evidence="5">Cyclin N-terminal domain-containing protein</fullName>
    </recommendedName>
</protein>
<feature type="compositionally biased region" description="Low complexity" evidence="1">
    <location>
        <begin position="70"/>
        <end position="79"/>
    </location>
</feature>
<dbReference type="Gene3D" id="1.10.472.10">
    <property type="entry name" value="Cyclin-like"/>
    <property type="match status" value="1"/>
</dbReference>
<dbReference type="GO" id="GO:0019901">
    <property type="term" value="F:protein kinase binding"/>
    <property type="evidence" value="ECO:0007669"/>
    <property type="project" value="InterPro"/>
</dbReference>
<feature type="compositionally biased region" description="Pro residues" evidence="1">
    <location>
        <begin position="57"/>
        <end position="69"/>
    </location>
</feature>
<organism evidence="2">
    <name type="scientific">Pelagomonas calceolata</name>
    <dbReference type="NCBI Taxonomy" id="35677"/>
    <lineage>
        <taxon>Eukaryota</taxon>
        <taxon>Sar</taxon>
        <taxon>Stramenopiles</taxon>
        <taxon>Ochrophyta</taxon>
        <taxon>Pelagophyceae</taxon>
        <taxon>Pelagomonadales</taxon>
        <taxon>Pelagomonadaceae</taxon>
        <taxon>Pelagomonas</taxon>
    </lineage>
</organism>
<name>A0A7S4A7M8_9STRA</name>